<organism evidence="4 7">
    <name type="scientific">Myxococcus fulvus</name>
    <dbReference type="NCBI Taxonomy" id="33"/>
    <lineage>
        <taxon>Bacteria</taxon>
        <taxon>Pseudomonadati</taxon>
        <taxon>Myxococcota</taxon>
        <taxon>Myxococcia</taxon>
        <taxon>Myxococcales</taxon>
        <taxon>Cystobacterineae</taxon>
        <taxon>Myxococcaceae</taxon>
        <taxon>Myxococcus</taxon>
    </lineage>
</organism>
<dbReference type="EMBL" id="BJXR01000048">
    <property type="protein sequence ID" value="GEN11622.1"/>
    <property type="molecule type" value="Genomic_DNA"/>
</dbReference>
<evidence type="ECO:0000256" key="1">
    <source>
        <dbReference type="SAM" id="MobiDB-lite"/>
    </source>
</evidence>
<feature type="transmembrane region" description="Helical" evidence="2">
    <location>
        <begin position="67"/>
        <end position="87"/>
    </location>
</feature>
<dbReference type="Proteomes" id="UP000321514">
    <property type="component" value="Unassembled WGS sequence"/>
</dbReference>
<keyword evidence="6" id="KW-1185">Reference proteome</keyword>
<evidence type="ECO:0000313" key="4">
    <source>
        <dbReference type="EMBL" id="GEN11622.1"/>
    </source>
</evidence>
<dbReference type="GO" id="GO:0080120">
    <property type="term" value="P:CAAX-box protein maturation"/>
    <property type="evidence" value="ECO:0007669"/>
    <property type="project" value="UniProtKB-ARBA"/>
</dbReference>
<accession>A0A511TDZ3</accession>
<keyword evidence="2" id="KW-0812">Transmembrane</keyword>
<dbReference type="InterPro" id="IPR052710">
    <property type="entry name" value="CAAX_protease"/>
</dbReference>
<feature type="transmembrane region" description="Helical" evidence="2">
    <location>
        <begin position="28"/>
        <end position="46"/>
    </location>
</feature>
<dbReference type="Proteomes" id="UP000183760">
    <property type="component" value="Unassembled WGS sequence"/>
</dbReference>
<dbReference type="PANTHER" id="PTHR36435">
    <property type="entry name" value="SLR1288 PROTEIN"/>
    <property type="match status" value="1"/>
</dbReference>
<sequence>MLALGGAALALVLFILVGGSVQLLNAAFGIWFTEVFIFMALGWLLPRLGGWKPALFTGLTPLHPVSTLFGFLLGIANFFALVVPIQFTAQKLAPEWMKEMFDGSRLFEQQTPVELAIILAGVTVAAPICEELFFRGVFQRGLTPPAPRSPTTALVISAVVFSAFHLDPVGFVARVELGLLFGWLYLRTGSLWPGIAAHAANNLVSSAAFLVAKSMGTEAADTDTNPQDVLMLASLGWAGVLALLGMSRWVPVWGTGIAVSDERARETKPVPSLAKLVLPWVVAATLSLVLLAVVDRRGIALNLHDVAHPLAPLKKDAPAGLQAERESLQDLREAVRRGEAPLEAYSEERTRQARAHKAEGGVKSP</sequence>
<evidence type="ECO:0000313" key="6">
    <source>
        <dbReference type="Proteomes" id="UP000183760"/>
    </source>
</evidence>
<feature type="transmembrane region" description="Helical" evidence="2">
    <location>
        <begin position="273"/>
        <end position="294"/>
    </location>
</feature>
<gene>
    <name evidence="4" type="ORF">MFU01_66590</name>
    <name evidence="5" type="ORF">SAMN05443572_10516</name>
</gene>
<dbReference type="AlphaFoldDB" id="A0A511TDZ3"/>
<evidence type="ECO:0000259" key="3">
    <source>
        <dbReference type="Pfam" id="PF02517"/>
    </source>
</evidence>
<comment type="caution">
    <text evidence="4">The sequence shown here is derived from an EMBL/GenBank/DDBJ whole genome shotgun (WGS) entry which is preliminary data.</text>
</comment>
<feature type="domain" description="CAAX prenyl protease 2/Lysostaphin resistance protein A-like" evidence="3">
    <location>
        <begin position="114"/>
        <end position="204"/>
    </location>
</feature>
<evidence type="ECO:0000313" key="5">
    <source>
        <dbReference type="EMBL" id="SEU11225.1"/>
    </source>
</evidence>
<keyword evidence="2" id="KW-1133">Transmembrane helix</keyword>
<dbReference type="EMBL" id="FOIB01000005">
    <property type="protein sequence ID" value="SEU11225.1"/>
    <property type="molecule type" value="Genomic_DNA"/>
</dbReference>
<dbReference type="STRING" id="1334629.MFUL124B02_25265"/>
<reference evidence="4 7" key="2">
    <citation type="submission" date="2019-07" db="EMBL/GenBank/DDBJ databases">
        <title>Whole genome shotgun sequence of Myxococcus fulvus NBRC 100333.</title>
        <authorList>
            <person name="Hosoyama A."/>
            <person name="Uohara A."/>
            <person name="Ohji S."/>
            <person name="Ichikawa N."/>
        </authorList>
    </citation>
    <scope>NUCLEOTIDE SEQUENCE [LARGE SCALE GENOMIC DNA]</scope>
    <source>
        <strain evidence="4 7">NBRC 100333</strain>
    </source>
</reference>
<keyword evidence="2" id="KW-0472">Membrane</keyword>
<feature type="transmembrane region" description="Helical" evidence="2">
    <location>
        <begin position="191"/>
        <end position="212"/>
    </location>
</feature>
<evidence type="ECO:0000256" key="2">
    <source>
        <dbReference type="SAM" id="Phobius"/>
    </source>
</evidence>
<dbReference type="PANTHER" id="PTHR36435:SF1">
    <property type="entry name" value="CAAX AMINO TERMINAL PROTEASE FAMILY PROTEIN"/>
    <property type="match status" value="1"/>
</dbReference>
<name>A0A511TDZ3_MYXFU</name>
<dbReference type="OrthoDB" id="158986at2"/>
<evidence type="ECO:0000313" key="7">
    <source>
        <dbReference type="Proteomes" id="UP000321514"/>
    </source>
</evidence>
<dbReference type="Pfam" id="PF02517">
    <property type="entry name" value="Rce1-like"/>
    <property type="match status" value="1"/>
</dbReference>
<feature type="transmembrane region" description="Helical" evidence="2">
    <location>
        <begin position="232"/>
        <end position="253"/>
    </location>
</feature>
<reference evidence="5 6" key="1">
    <citation type="submission" date="2016-10" db="EMBL/GenBank/DDBJ databases">
        <authorList>
            <person name="Varghese N."/>
            <person name="Submissions S."/>
        </authorList>
    </citation>
    <scope>NUCLEOTIDE SEQUENCE [LARGE SCALE GENOMIC DNA]</scope>
    <source>
        <strain evidence="5 6">DSM 16525</strain>
    </source>
</reference>
<feature type="region of interest" description="Disordered" evidence="1">
    <location>
        <begin position="342"/>
        <end position="365"/>
    </location>
</feature>
<feature type="transmembrane region" description="Helical" evidence="2">
    <location>
        <begin position="115"/>
        <end position="138"/>
    </location>
</feature>
<dbReference type="GO" id="GO:0004175">
    <property type="term" value="F:endopeptidase activity"/>
    <property type="evidence" value="ECO:0007669"/>
    <property type="project" value="UniProtKB-ARBA"/>
</dbReference>
<proteinExistence type="predicted"/>
<protein>
    <recommendedName>
        <fullName evidence="3">CAAX prenyl protease 2/Lysostaphin resistance protein A-like domain-containing protein</fullName>
    </recommendedName>
</protein>
<feature type="transmembrane region" description="Helical" evidence="2">
    <location>
        <begin position="150"/>
        <end position="171"/>
    </location>
</feature>
<dbReference type="InterPro" id="IPR003675">
    <property type="entry name" value="Rce1/LyrA-like_dom"/>
</dbReference>